<name>A0AAV7RM52_PLEWA</name>
<gene>
    <name evidence="2" type="ORF">NDU88_006475</name>
</gene>
<feature type="compositionally biased region" description="Basic residues" evidence="1">
    <location>
        <begin position="89"/>
        <end position="102"/>
    </location>
</feature>
<comment type="caution">
    <text evidence="2">The sequence shown here is derived from an EMBL/GenBank/DDBJ whole genome shotgun (WGS) entry which is preliminary data.</text>
</comment>
<protein>
    <submittedName>
        <fullName evidence="2">Uncharacterized protein</fullName>
    </submittedName>
</protein>
<evidence type="ECO:0000313" key="2">
    <source>
        <dbReference type="EMBL" id="KAJ1153717.1"/>
    </source>
</evidence>
<feature type="region of interest" description="Disordered" evidence="1">
    <location>
        <begin position="1"/>
        <end position="176"/>
    </location>
</feature>
<organism evidence="2 3">
    <name type="scientific">Pleurodeles waltl</name>
    <name type="common">Iberian ribbed newt</name>
    <dbReference type="NCBI Taxonomy" id="8319"/>
    <lineage>
        <taxon>Eukaryota</taxon>
        <taxon>Metazoa</taxon>
        <taxon>Chordata</taxon>
        <taxon>Craniata</taxon>
        <taxon>Vertebrata</taxon>
        <taxon>Euteleostomi</taxon>
        <taxon>Amphibia</taxon>
        <taxon>Batrachia</taxon>
        <taxon>Caudata</taxon>
        <taxon>Salamandroidea</taxon>
        <taxon>Salamandridae</taxon>
        <taxon>Pleurodelinae</taxon>
        <taxon>Pleurodeles</taxon>
    </lineage>
</organism>
<proteinExistence type="predicted"/>
<reference evidence="2" key="1">
    <citation type="journal article" date="2022" name="bioRxiv">
        <title>Sequencing and chromosome-scale assembly of the giantPleurodeles waltlgenome.</title>
        <authorList>
            <person name="Brown T."/>
            <person name="Elewa A."/>
            <person name="Iarovenko S."/>
            <person name="Subramanian E."/>
            <person name="Araus A.J."/>
            <person name="Petzold A."/>
            <person name="Susuki M."/>
            <person name="Suzuki K.-i.T."/>
            <person name="Hayashi T."/>
            <person name="Toyoda A."/>
            <person name="Oliveira C."/>
            <person name="Osipova E."/>
            <person name="Leigh N.D."/>
            <person name="Simon A."/>
            <person name="Yun M.H."/>
        </authorList>
    </citation>
    <scope>NUCLEOTIDE SEQUENCE</scope>
    <source>
        <strain evidence="2">20211129_DDA</strain>
        <tissue evidence="2">Liver</tissue>
    </source>
</reference>
<dbReference type="Proteomes" id="UP001066276">
    <property type="component" value="Chromosome 5"/>
</dbReference>
<keyword evidence="3" id="KW-1185">Reference proteome</keyword>
<sequence length="184" mass="20191">MGGPDDRDQRRAKDSQCTGGQARPLRAANSPRAISPCARTHQKTPFGPRSDQTADGPSHRGERDPPSDITHPRRRRHPQGLQQQSATQHWRHVRLYRPHRASRSLSLRSMEHRDRPSQRPAAGINAAPAVSRARKAGPTPATSPIWIIKQRNGPRPGRASLCDGHLAGGRATPPAVTILKAERA</sequence>
<evidence type="ECO:0000256" key="1">
    <source>
        <dbReference type="SAM" id="MobiDB-lite"/>
    </source>
</evidence>
<accession>A0AAV7RM52</accession>
<feature type="compositionally biased region" description="Basic and acidic residues" evidence="1">
    <location>
        <begin position="57"/>
        <end position="66"/>
    </location>
</feature>
<dbReference type="AlphaFoldDB" id="A0AAV7RM52"/>
<evidence type="ECO:0000313" key="3">
    <source>
        <dbReference type="Proteomes" id="UP001066276"/>
    </source>
</evidence>
<dbReference type="EMBL" id="JANPWB010000009">
    <property type="protein sequence ID" value="KAJ1153717.1"/>
    <property type="molecule type" value="Genomic_DNA"/>
</dbReference>
<feature type="compositionally biased region" description="Basic and acidic residues" evidence="1">
    <location>
        <begin position="1"/>
        <end position="14"/>
    </location>
</feature>